<dbReference type="GO" id="GO:0016020">
    <property type="term" value="C:membrane"/>
    <property type="evidence" value="ECO:0007669"/>
    <property type="project" value="UniProtKB-SubCell"/>
</dbReference>
<reference evidence="2 3" key="1">
    <citation type="submission" date="2019-09" db="EMBL/GenBank/DDBJ databases">
        <title>Chitinophaga ginsengihumi sp. nov., isolated from soil of ginseng rhizosphere.</title>
        <authorList>
            <person name="Lee J."/>
        </authorList>
    </citation>
    <scope>NUCLEOTIDE SEQUENCE [LARGE SCALE GENOMIC DNA]</scope>
    <source>
        <strain evidence="2 3">BN140078</strain>
    </source>
</reference>
<dbReference type="AlphaFoldDB" id="A0A5B2VR84"/>
<dbReference type="EMBL" id="VUOC01000003">
    <property type="protein sequence ID" value="KAA2241314.1"/>
    <property type="molecule type" value="Genomic_DNA"/>
</dbReference>
<evidence type="ECO:0000313" key="3">
    <source>
        <dbReference type="Proteomes" id="UP000324611"/>
    </source>
</evidence>
<accession>A0A5B2VR84</accession>
<dbReference type="RefSeq" id="WP_149838829.1">
    <property type="nucleotide sequence ID" value="NZ_VUOC01000003.1"/>
</dbReference>
<keyword evidence="1" id="KW-0472">Membrane</keyword>
<feature type="transmembrane region" description="Helical" evidence="1">
    <location>
        <begin position="64"/>
        <end position="84"/>
    </location>
</feature>
<keyword evidence="1" id="KW-1133">Transmembrane helix</keyword>
<gene>
    <name evidence="2" type="ORF">F0L74_15530</name>
</gene>
<keyword evidence="1" id="KW-0812">Transmembrane</keyword>
<feature type="transmembrane region" description="Helical" evidence="1">
    <location>
        <begin position="91"/>
        <end position="113"/>
    </location>
</feature>
<dbReference type="Proteomes" id="UP000324611">
    <property type="component" value="Unassembled WGS sequence"/>
</dbReference>
<proteinExistence type="predicted"/>
<evidence type="ECO:0000313" key="2">
    <source>
        <dbReference type="EMBL" id="KAA2241314.1"/>
    </source>
</evidence>
<comment type="caution">
    <text evidence="2">The sequence shown here is derived from an EMBL/GenBank/DDBJ whole genome shotgun (WGS) entry which is preliminary data.</text>
</comment>
<protein>
    <submittedName>
        <fullName evidence="2">DoxX family protein</fullName>
    </submittedName>
</protein>
<keyword evidence="3" id="KW-1185">Reference proteome</keyword>
<evidence type="ECO:0000256" key="1">
    <source>
        <dbReference type="SAM" id="Phobius"/>
    </source>
</evidence>
<sequence>MTNSFKIPQLLLRMSLGIGFLSTVSDRLGILGPMGPQSPNIEWGNWDKFIDYTGLLMPFLERPAVNVMGALATITETIIGLLLITGFKTRIAAISSCILTSIFALAMTIFLGIKAPLNFAVFTTCFGSLILAKMPSYKWSTDEFLTRTAA</sequence>
<name>A0A5B2VR84_9BACT</name>
<organism evidence="2 3">
    <name type="scientific">Chitinophaga agrisoli</name>
    <dbReference type="NCBI Taxonomy" id="2607653"/>
    <lineage>
        <taxon>Bacteria</taxon>
        <taxon>Pseudomonadati</taxon>
        <taxon>Bacteroidota</taxon>
        <taxon>Chitinophagia</taxon>
        <taxon>Chitinophagales</taxon>
        <taxon>Chitinophagaceae</taxon>
        <taxon>Chitinophaga</taxon>
    </lineage>
</organism>
<reference evidence="2 3" key="2">
    <citation type="submission" date="2019-09" db="EMBL/GenBank/DDBJ databases">
        <authorList>
            <person name="Jin C."/>
        </authorList>
    </citation>
    <scope>NUCLEOTIDE SEQUENCE [LARGE SCALE GENOMIC DNA]</scope>
    <source>
        <strain evidence="2 3">BN140078</strain>
    </source>
</reference>